<sequence>MYTDSWHAYNCFITFIFSSTCWFFDNISIPSIFFEGRRALTISIRQRQERIESKTCELFVHIFPSDRRACIRIRACFYCDGAVQNEARISLMPGG</sequence>
<gene>
    <name evidence="4" type="ORF">HanXRQr2_Chr01g0021011</name>
</gene>
<feature type="transmembrane region" description="Helical" evidence="3">
    <location>
        <begin position="6"/>
        <end position="24"/>
    </location>
</feature>
<evidence type="ECO:0000256" key="1">
    <source>
        <dbReference type="ARBA" id="ARBA00004370"/>
    </source>
</evidence>
<evidence type="ECO:0000313" key="4">
    <source>
        <dbReference type="EMBL" id="KAF5821970.1"/>
    </source>
</evidence>
<reference evidence="4" key="2">
    <citation type="submission" date="2020-06" db="EMBL/GenBank/DDBJ databases">
        <title>Helianthus annuus Genome sequencing and assembly Release 2.</title>
        <authorList>
            <person name="Gouzy J."/>
            <person name="Langlade N."/>
            <person name="Munos S."/>
        </authorList>
    </citation>
    <scope>NUCLEOTIDE SEQUENCE</scope>
    <source>
        <tissue evidence="4">Leaves</tissue>
    </source>
</reference>
<reference evidence="4" key="1">
    <citation type="journal article" date="2017" name="Nature">
        <title>The sunflower genome provides insights into oil metabolism, flowering and Asterid evolution.</title>
        <authorList>
            <person name="Badouin H."/>
            <person name="Gouzy J."/>
            <person name="Grassa C.J."/>
            <person name="Murat F."/>
            <person name="Staton S.E."/>
            <person name="Cottret L."/>
            <person name="Lelandais-Briere C."/>
            <person name="Owens G.L."/>
            <person name="Carrere S."/>
            <person name="Mayjonade B."/>
            <person name="Legrand L."/>
            <person name="Gill N."/>
            <person name="Kane N.C."/>
            <person name="Bowers J.E."/>
            <person name="Hubner S."/>
            <person name="Bellec A."/>
            <person name="Berard A."/>
            <person name="Berges H."/>
            <person name="Blanchet N."/>
            <person name="Boniface M.C."/>
            <person name="Brunel D."/>
            <person name="Catrice O."/>
            <person name="Chaidir N."/>
            <person name="Claudel C."/>
            <person name="Donnadieu C."/>
            <person name="Faraut T."/>
            <person name="Fievet G."/>
            <person name="Helmstetter N."/>
            <person name="King M."/>
            <person name="Knapp S.J."/>
            <person name="Lai Z."/>
            <person name="Le Paslier M.C."/>
            <person name="Lippi Y."/>
            <person name="Lorenzon L."/>
            <person name="Mandel J.R."/>
            <person name="Marage G."/>
            <person name="Marchand G."/>
            <person name="Marquand E."/>
            <person name="Bret-Mestries E."/>
            <person name="Morien E."/>
            <person name="Nambeesan S."/>
            <person name="Nguyen T."/>
            <person name="Pegot-Espagnet P."/>
            <person name="Pouilly N."/>
            <person name="Raftis F."/>
            <person name="Sallet E."/>
            <person name="Schiex T."/>
            <person name="Thomas J."/>
            <person name="Vandecasteele C."/>
            <person name="Vares D."/>
            <person name="Vear F."/>
            <person name="Vautrin S."/>
            <person name="Crespi M."/>
            <person name="Mangin B."/>
            <person name="Burke J.M."/>
            <person name="Salse J."/>
            <person name="Munos S."/>
            <person name="Vincourt P."/>
            <person name="Rieseberg L.H."/>
            <person name="Langlade N.B."/>
        </authorList>
    </citation>
    <scope>NUCLEOTIDE SEQUENCE</scope>
    <source>
        <tissue evidence="4">Leaves</tissue>
    </source>
</reference>
<dbReference type="Gramene" id="mRNA:HanXRQr2_Chr01g0021011">
    <property type="protein sequence ID" value="mRNA:HanXRQr2_Chr01g0021011"/>
    <property type="gene ID" value="HanXRQr2_Chr01g0021011"/>
</dbReference>
<dbReference type="AlphaFoldDB" id="A0A9K3JV30"/>
<dbReference type="Proteomes" id="UP000215914">
    <property type="component" value="Unassembled WGS sequence"/>
</dbReference>
<proteinExistence type="predicted"/>
<protein>
    <submittedName>
        <fullName evidence="4">Neurotransmitter-gated ion-channel</fullName>
    </submittedName>
</protein>
<dbReference type="EMBL" id="MNCJ02000316">
    <property type="protein sequence ID" value="KAF5821970.1"/>
    <property type="molecule type" value="Genomic_DNA"/>
</dbReference>
<comment type="subcellular location">
    <subcellularLocation>
        <location evidence="1">Membrane</location>
    </subcellularLocation>
</comment>
<dbReference type="GO" id="GO:0016020">
    <property type="term" value="C:membrane"/>
    <property type="evidence" value="ECO:0007669"/>
    <property type="project" value="UniProtKB-SubCell"/>
</dbReference>
<dbReference type="InterPro" id="IPR018000">
    <property type="entry name" value="Neurotransmitter_ion_chnl_CS"/>
</dbReference>
<keyword evidence="2 3" id="KW-0472">Membrane</keyword>
<accession>A0A9K3JV30</accession>
<keyword evidence="3" id="KW-1133">Transmembrane helix</keyword>
<keyword evidence="5" id="KW-1185">Reference proteome</keyword>
<evidence type="ECO:0000256" key="2">
    <source>
        <dbReference type="ARBA" id="ARBA00023136"/>
    </source>
</evidence>
<dbReference type="PROSITE" id="PS00236">
    <property type="entry name" value="NEUROTR_ION_CHANNEL"/>
    <property type="match status" value="1"/>
</dbReference>
<comment type="caution">
    <text evidence="4">The sequence shown here is derived from an EMBL/GenBank/DDBJ whole genome shotgun (WGS) entry which is preliminary data.</text>
</comment>
<keyword evidence="3" id="KW-0812">Transmembrane</keyword>
<name>A0A9K3JV30_HELAN</name>
<evidence type="ECO:0000256" key="3">
    <source>
        <dbReference type="SAM" id="Phobius"/>
    </source>
</evidence>
<evidence type="ECO:0000313" key="5">
    <source>
        <dbReference type="Proteomes" id="UP000215914"/>
    </source>
</evidence>
<organism evidence="4 5">
    <name type="scientific">Helianthus annuus</name>
    <name type="common">Common sunflower</name>
    <dbReference type="NCBI Taxonomy" id="4232"/>
    <lineage>
        <taxon>Eukaryota</taxon>
        <taxon>Viridiplantae</taxon>
        <taxon>Streptophyta</taxon>
        <taxon>Embryophyta</taxon>
        <taxon>Tracheophyta</taxon>
        <taxon>Spermatophyta</taxon>
        <taxon>Magnoliopsida</taxon>
        <taxon>eudicotyledons</taxon>
        <taxon>Gunneridae</taxon>
        <taxon>Pentapetalae</taxon>
        <taxon>asterids</taxon>
        <taxon>campanulids</taxon>
        <taxon>Asterales</taxon>
        <taxon>Asteraceae</taxon>
        <taxon>Asteroideae</taxon>
        <taxon>Heliantheae alliance</taxon>
        <taxon>Heliantheae</taxon>
        <taxon>Helianthus</taxon>
    </lineage>
</organism>